<gene>
    <name evidence="3" type="ORF">EHLA_1380</name>
</gene>
<feature type="transmembrane region" description="Helical" evidence="1">
    <location>
        <begin position="6"/>
        <end position="24"/>
    </location>
</feature>
<dbReference type="AlphaFoldDB" id="A0A285PR44"/>
<dbReference type="Pfam" id="PF02698">
    <property type="entry name" value="DUF218"/>
    <property type="match status" value="1"/>
</dbReference>
<feature type="domain" description="DUF218" evidence="2">
    <location>
        <begin position="105"/>
        <end position="235"/>
    </location>
</feature>
<organism evidence="3 4">
    <name type="scientific">Anaerobutyricum hallii</name>
    <dbReference type="NCBI Taxonomy" id="39488"/>
    <lineage>
        <taxon>Bacteria</taxon>
        <taxon>Bacillati</taxon>
        <taxon>Bacillota</taxon>
        <taxon>Clostridia</taxon>
        <taxon>Lachnospirales</taxon>
        <taxon>Lachnospiraceae</taxon>
        <taxon>Anaerobutyricum</taxon>
    </lineage>
</organism>
<evidence type="ECO:0000256" key="1">
    <source>
        <dbReference type="SAM" id="Phobius"/>
    </source>
</evidence>
<dbReference type="InterPro" id="IPR051599">
    <property type="entry name" value="Cell_Envelope_Assoc"/>
</dbReference>
<evidence type="ECO:0000259" key="2">
    <source>
        <dbReference type="Pfam" id="PF02698"/>
    </source>
</evidence>
<keyword evidence="4" id="KW-1185">Reference proteome</keyword>
<keyword evidence="1" id="KW-0812">Transmembrane</keyword>
<dbReference type="PANTHER" id="PTHR30336">
    <property type="entry name" value="INNER MEMBRANE PROTEIN, PROBABLE PERMEASE"/>
    <property type="match status" value="1"/>
</dbReference>
<dbReference type="Gene3D" id="3.40.50.620">
    <property type="entry name" value="HUPs"/>
    <property type="match status" value="1"/>
</dbReference>
<dbReference type="InterPro" id="IPR003848">
    <property type="entry name" value="DUF218"/>
</dbReference>
<dbReference type="EMBL" id="LT907978">
    <property type="protein sequence ID" value="SOB72099.1"/>
    <property type="molecule type" value="Genomic_DNA"/>
</dbReference>
<dbReference type="InterPro" id="IPR014729">
    <property type="entry name" value="Rossmann-like_a/b/a_fold"/>
</dbReference>
<keyword evidence="1" id="KW-1133">Transmembrane helix</keyword>
<proteinExistence type="predicted"/>
<sequence length="252" mass="28327">MKIIHILTILIGAVFFIWFSIPLFTHRILNIGNLTGLVVSGILLLGGIFYKNFQQGIFYLQKNFLGKCVIGIVIAVVSVVVITVIIETIFIVKASTKKPKENATLIVLGCKVYGEHASRSLRERLDAALIYLEENPDSQCIVSGGMGEGEKISEAECMYRYLIKKGIHFSRIIKEDKSTSTRENLRFSKKIIEERGLSKNIAIATSDYHQYRASKIAKTLGFSVGAVPGHTAWWLFPTFYVRELYGILYQVL</sequence>
<dbReference type="GO" id="GO:0043164">
    <property type="term" value="P:Gram-negative-bacterium-type cell wall biogenesis"/>
    <property type="evidence" value="ECO:0007669"/>
    <property type="project" value="TreeGrafter"/>
</dbReference>
<dbReference type="PANTHER" id="PTHR30336:SF4">
    <property type="entry name" value="ENVELOPE BIOGENESIS FACTOR ELYC"/>
    <property type="match status" value="1"/>
</dbReference>
<feature type="transmembrane region" description="Helical" evidence="1">
    <location>
        <begin position="31"/>
        <end position="50"/>
    </location>
</feature>
<keyword evidence="1" id="KW-0472">Membrane</keyword>
<dbReference type="GO" id="GO:0005886">
    <property type="term" value="C:plasma membrane"/>
    <property type="evidence" value="ECO:0007669"/>
    <property type="project" value="TreeGrafter"/>
</dbReference>
<dbReference type="KEGG" id="ehl:EHLA_1380"/>
<reference evidence="4" key="1">
    <citation type="submission" date="2017-09" db="EMBL/GenBank/DDBJ databases">
        <authorList>
            <person name="Shetty A S."/>
        </authorList>
    </citation>
    <scope>NUCLEOTIDE SEQUENCE [LARGE SCALE GENOMIC DNA]</scope>
</reference>
<name>A0A285PR44_9FIRM</name>
<accession>A0A285PR44</accession>
<feature type="transmembrane region" description="Helical" evidence="1">
    <location>
        <begin position="70"/>
        <end position="92"/>
    </location>
</feature>
<dbReference type="Proteomes" id="UP000217549">
    <property type="component" value="Chromosome I"/>
</dbReference>
<evidence type="ECO:0000313" key="3">
    <source>
        <dbReference type="EMBL" id="SOB72099.1"/>
    </source>
</evidence>
<evidence type="ECO:0000313" key="4">
    <source>
        <dbReference type="Proteomes" id="UP000217549"/>
    </source>
</evidence>
<dbReference type="CDD" id="cd06259">
    <property type="entry name" value="YdcF-like"/>
    <property type="match status" value="1"/>
</dbReference>
<protein>
    <submittedName>
        <fullName evidence="3">Rossmann-like alpha/beta/alpha sandwich fold</fullName>
    </submittedName>
</protein>
<dbReference type="GO" id="GO:0000270">
    <property type="term" value="P:peptidoglycan metabolic process"/>
    <property type="evidence" value="ECO:0007669"/>
    <property type="project" value="TreeGrafter"/>
</dbReference>